<sequence>MKYAYFKLDAVVTNKYVSMYNADVKPSREHILCRLQASLGAVGLKVVDKGHCEVIEAVYFNQLPGNSWSAEETVLLVDGKPLFSVTPDSSFVGGSMATEDLAQASEKLKNYPPFDRWLCERLGVIDPSLSMFRGFSLWRPCNSRCGGFILFRVPLDELGKIRGKVPGECIRIKHSEYVALLEE</sequence>
<name>A0A743U1P7_SALER</name>
<comment type="caution">
    <text evidence="1">The sequence shown here is derived from an EMBL/GenBank/DDBJ whole genome shotgun (WGS) entry which is preliminary data.</text>
</comment>
<dbReference type="AlphaFoldDB" id="A0A743U1P7"/>
<protein>
    <submittedName>
        <fullName evidence="1">Uncharacterized protein</fullName>
    </submittedName>
</protein>
<accession>A0A743U1P7</accession>
<proteinExistence type="predicted"/>
<reference evidence="1" key="1">
    <citation type="journal article" date="2018" name="Genome Biol.">
        <title>SKESA: strategic k-mer extension for scrupulous assemblies.</title>
        <authorList>
            <person name="Souvorov A."/>
            <person name="Agarwala R."/>
            <person name="Lipman D.J."/>
        </authorList>
    </citation>
    <scope>NUCLEOTIDE SEQUENCE</scope>
    <source>
        <strain evidence="1">MA.GW_S00744-09</strain>
    </source>
</reference>
<organism evidence="1">
    <name type="scientific">Salmonella enterica</name>
    <name type="common">Salmonella choleraesuis</name>
    <dbReference type="NCBI Taxonomy" id="28901"/>
    <lineage>
        <taxon>Bacteria</taxon>
        <taxon>Pseudomonadati</taxon>
        <taxon>Pseudomonadota</taxon>
        <taxon>Gammaproteobacteria</taxon>
        <taxon>Enterobacterales</taxon>
        <taxon>Enterobacteriaceae</taxon>
        <taxon>Salmonella</taxon>
    </lineage>
</organism>
<evidence type="ECO:0000313" key="1">
    <source>
        <dbReference type="EMBL" id="HAF2209641.1"/>
    </source>
</evidence>
<dbReference type="EMBL" id="DAAUNW010000005">
    <property type="protein sequence ID" value="HAF2209641.1"/>
    <property type="molecule type" value="Genomic_DNA"/>
</dbReference>
<gene>
    <name evidence="1" type="ORF">G9E81_002285</name>
</gene>
<reference evidence="1" key="2">
    <citation type="submission" date="2020-02" db="EMBL/GenBank/DDBJ databases">
        <authorList>
            <consortium name="NCBI Pathogen Detection Project"/>
        </authorList>
    </citation>
    <scope>NUCLEOTIDE SEQUENCE</scope>
    <source>
        <strain evidence="1">MA.GW_S00744-09</strain>
    </source>
</reference>